<dbReference type="AlphaFoldDB" id="A0A4T0FP41"/>
<reference evidence="2 3" key="1">
    <citation type="submission" date="2019-03" db="EMBL/GenBank/DDBJ databases">
        <title>Sequencing 23 genomes of Wallemia ichthyophaga.</title>
        <authorList>
            <person name="Gostincar C."/>
        </authorList>
    </citation>
    <scope>NUCLEOTIDE SEQUENCE [LARGE SCALE GENOMIC DNA]</scope>
    <source>
        <strain evidence="2 3">EXF-5753</strain>
    </source>
</reference>
<keyword evidence="3" id="KW-1185">Reference proteome</keyword>
<dbReference type="InterPro" id="IPR001810">
    <property type="entry name" value="F-box_dom"/>
</dbReference>
<dbReference type="Pfam" id="PF00646">
    <property type="entry name" value="F-box"/>
    <property type="match status" value="1"/>
</dbReference>
<gene>
    <name evidence="2" type="ORF">E3P99_01567</name>
</gene>
<comment type="caution">
    <text evidence="2">The sequence shown here is derived from an EMBL/GenBank/DDBJ whole genome shotgun (WGS) entry which is preliminary data.</text>
</comment>
<name>A0A4T0FP41_9BASI</name>
<dbReference type="OrthoDB" id="10486333at2759"/>
<accession>A0A4T0FP41</accession>
<sequence length="256" mass="28472">MIGDSGLEQLVAGGDSDILNHLDVADLARLSQTSRALRQLVTRRCAGRIEQAKLEKELTEAVSQHPSCHLSISSSAHDMDSPSSKKSVTVNLNTSDGFLLVRVIDTLARMRSLHDITIFTTHSSIAVLQLVSLKIDFTKLSQLAVVVQGAGITHLTDAHIGHLYHQLVLTFSTDFEARELVESMRTYFYHIRPFCLVNYDMLGVSVQFRHKRGTLSRSSSIHKEKHRHAHKRSGSNSIVYIKDDCKRLCLSGDVVA</sequence>
<feature type="domain" description="F-box" evidence="1">
    <location>
        <begin position="17"/>
        <end position="43"/>
    </location>
</feature>
<proteinExistence type="predicted"/>
<evidence type="ECO:0000313" key="2">
    <source>
        <dbReference type="EMBL" id="TIA90437.1"/>
    </source>
</evidence>
<dbReference type="Proteomes" id="UP000310189">
    <property type="component" value="Unassembled WGS sequence"/>
</dbReference>
<dbReference type="EMBL" id="SPNW01000019">
    <property type="protein sequence ID" value="TIA90437.1"/>
    <property type="molecule type" value="Genomic_DNA"/>
</dbReference>
<evidence type="ECO:0000313" key="3">
    <source>
        <dbReference type="Proteomes" id="UP000310189"/>
    </source>
</evidence>
<evidence type="ECO:0000259" key="1">
    <source>
        <dbReference type="Pfam" id="PF00646"/>
    </source>
</evidence>
<protein>
    <recommendedName>
        <fullName evidence="1">F-box domain-containing protein</fullName>
    </recommendedName>
</protein>
<organism evidence="2 3">
    <name type="scientific">Wallemia hederae</name>
    <dbReference type="NCBI Taxonomy" id="1540922"/>
    <lineage>
        <taxon>Eukaryota</taxon>
        <taxon>Fungi</taxon>
        <taxon>Dikarya</taxon>
        <taxon>Basidiomycota</taxon>
        <taxon>Wallemiomycotina</taxon>
        <taxon>Wallemiomycetes</taxon>
        <taxon>Wallemiales</taxon>
        <taxon>Wallemiaceae</taxon>
        <taxon>Wallemia</taxon>
    </lineage>
</organism>